<accession>A0A1Y1S1D9</accession>
<dbReference type="SUPFAM" id="SSF46955">
    <property type="entry name" value="Putative DNA-binding domain"/>
    <property type="match status" value="1"/>
</dbReference>
<evidence type="ECO:0000313" key="1">
    <source>
        <dbReference type="EMBL" id="ORC37291.1"/>
    </source>
</evidence>
<evidence type="ECO:0008006" key="3">
    <source>
        <dbReference type="Google" id="ProtNLM"/>
    </source>
</evidence>
<reference evidence="1 2" key="1">
    <citation type="submission" date="2017-03" db="EMBL/GenBank/DDBJ databases">
        <title>Draft Genome sequence of Marispirochaeta sp. strain JC444.</title>
        <authorList>
            <person name="Shivani Y."/>
            <person name="Subhash Y."/>
            <person name="Sasikala C."/>
            <person name="Ramana C."/>
        </authorList>
    </citation>
    <scope>NUCLEOTIDE SEQUENCE [LARGE SCALE GENOMIC DNA]</scope>
    <source>
        <strain evidence="1 2">JC444</strain>
    </source>
</reference>
<name>A0A1Y1S1D9_9SPIO</name>
<keyword evidence="2" id="KW-1185">Reference proteome</keyword>
<sequence length="118" mass="13505">MMGQLEALTEINQKAVEKMEEITEAIGHTVSRIESGAREVSELRSLVGLMQDIIRDQKTTTWRTGTEIARHFSVNVKTVNRWRKAGIIKGYRASDNPFSRILYDLKETEAAIRERSIK</sequence>
<evidence type="ECO:0000313" key="2">
    <source>
        <dbReference type="Proteomes" id="UP000192343"/>
    </source>
</evidence>
<proteinExistence type="predicted"/>
<protein>
    <recommendedName>
        <fullName evidence="3">Helix-turn-helix domain-containing protein</fullName>
    </recommendedName>
</protein>
<organism evidence="1 2">
    <name type="scientific">Marispirochaeta aestuarii</name>
    <dbReference type="NCBI Taxonomy" id="1963862"/>
    <lineage>
        <taxon>Bacteria</taxon>
        <taxon>Pseudomonadati</taxon>
        <taxon>Spirochaetota</taxon>
        <taxon>Spirochaetia</taxon>
        <taxon>Spirochaetales</taxon>
        <taxon>Spirochaetaceae</taxon>
        <taxon>Marispirochaeta</taxon>
    </lineage>
</organism>
<comment type="caution">
    <text evidence="1">The sequence shown here is derived from an EMBL/GenBank/DDBJ whole genome shotgun (WGS) entry which is preliminary data.</text>
</comment>
<dbReference type="STRING" id="1963862.B4O97_03620"/>
<dbReference type="Proteomes" id="UP000192343">
    <property type="component" value="Unassembled WGS sequence"/>
</dbReference>
<dbReference type="EMBL" id="MWQY01000003">
    <property type="protein sequence ID" value="ORC37291.1"/>
    <property type="molecule type" value="Genomic_DNA"/>
</dbReference>
<dbReference type="AlphaFoldDB" id="A0A1Y1S1D9"/>
<dbReference type="InterPro" id="IPR009061">
    <property type="entry name" value="DNA-bd_dom_put_sf"/>
</dbReference>
<gene>
    <name evidence="1" type="ORF">B4O97_03620</name>
</gene>